<evidence type="ECO:0000313" key="7">
    <source>
        <dbReference type="EMBL" id="PFG73316.1"/>
    </source>
</evidence>
<evidence type="ECO:0000256" key="2">
    <source>
        <dbReference type="ARBA" id="ARBA00022448"/>
    </source>
</evidence>
<evidence type="ECO:0000259" key="6">
    <source>
        <dbReference type="PROSITE" id="PS50893"/>
    </source>
</evidence>
<dbReference type="GO" id="GO:0015807">
    <property type="term" value="P:L-amino acid transport"/>
    <property type="evidence" value="ECO:0007669"/>
    <property type="project" value="TreeGrafter"/>
</dbReference>
<dbReference type="PROSITE" id="PS50893">
    <property type="entry name" value="ABC_TRANSPORTER_2"/>
    <property type="match status" value="1"/>
</dbReference>
<evidence type="ECO:0000256" key="1">
    <source>
        <dbReference type="ARBA" id="ARBA00005417"/>
    </source>
</evidence>
<protein>
    <submittedName>
        <fullName evidence="7">Amino acid/amide ABC transporter ATP-binding protein 2, HAAT family</fullName>
    </submittedName>
</protein>
<dbReference type="InterPro" id="IPR003593">
    <property type="entry name" value="AAA+_ATPase"/>
</dbReference>
<accession>A0A2A9HEA8</accession>
<proteinExistence type="inferred from homology"/>
<dbReference type="InterPro" id="IPR003439">
    <property type="entry name" value="ABC_transporter-like_ATP-bd"/>
</dbReference>
<dbReference type="GO" id="GO:0005524">
    <property type="term" value="F:ATP binding"/>
    <property type="evidence" value="ECO:0007669"/>
    <property type="project" value="UniProtKB-KW"/>
</dbReference>
<evidence type="ECO:0000256" key="4">
    <source>
        <dbReference type="ARBA" id="ARBA00022840"/>
    </source>
</evidence>
<keyword evidence="5" id="KW-0029">Amino-acid transport</keyword>
<dbReference type="Pfam" id="PF00005">
    <property type="entry name" value="ABC_tran"/>
    <property type="match status" value="1"/>
</dbReference>
<organism evidence="7 8">
    <name type="scientific">Tepidiforma thermophila (strain KCTC 52669 / CGMCC 1.13589 / G233)</name>
    <dbReference type="NCBI Taxonomy" id="2761530"/>
    <lineage>
        <taxon>Bacteria</taxon>
        <taxon>Bacillati</taxon>
        <taxon>Chloroflexota</taxon>
        <taxon>Tepidiformia</taxon>
        <taxon>Tepidiformales</taxon>
        <taxon>Tepidiformaceae</taxon>
        <taxon>Tepidiforma</taxon>
    </lineage>
</organism>
<dbReference type="InterPro" id="IPR027417">
    <property type="entry name" value="P-loop_NTPase"/>
</dbReference>
<dbReference type="Proteomes" id="UP000223071">
    <property type="component" value="Unassembled WGS sequence"/>
</dbReference>
<keyword evidence="3" id="KW-0547">Nucleotide-binding</keyword>
<dbReference type="Gene3D" id="3.40.50.300">
    <property type="entry name" value="P-loop containing nucleotide triphosphate hydrolases"/>
    <property type="match status" value="1"/>
</dbReference>
<keyword evidence="2" id="KW-0813">Transport</keyword>
<reference evidence="7 8" key="1">
    <citation type="submission" date="2017-09" db="EMBL/GenBank/DDBJ databases">
        <title>Sequencing the genomes of two abundant thermophiles in Great Basin hot springs: Thermocrinis jamiesonii and novel Chloroflexi Thermoflexus hugenholtzii.</title>
        <authorList>
            <person name="Hedlund B."/>
        </authorList>
    </citation>
    <scope>NUCLEOTIDE SEQUENCE [LARGE SCALE GENOMIC DNA]</scope>
    <source>
        <strain evidence="7 8">G233</strain>
    </source>
</reference>
<dbReference type="RefSeq" id="WP_098502779.1">
    <property type="nucleotide sequence ID" value="NZ_PDJQ01000001.1"/>
</dbReference>
<keyword evidence="4 7" id="KW-0067">ATP-binding</keyword>
<name>A0A2A9HEA8_TEPT2</name>
<keyword evidence="8" id="KW-1185">Reference proteome</keyword>
<comment type="similarity">
    <text evidence="1">Belongs to the ABC transporter superfamily.</text>
</comment>
<dbReference type="GO" id="GO:0015658">
    <property type="term" value="F:branched-chain amino acid transmembrane transporter activity"/>
    <property type="evidence" value="ECO:0007669"/>
    <property type="project" value="TreeGrafter"/>
</dbReference>
<dbReference type="SMART" id="SM00382">
    <property type="entry name" value="AAA"/>
    <property type="match status" value="1"/>
</dbReference>
<dbReference type="InterPro" id="IPR052156">
    <property type="entry name" value="BCAA_Transport_ATP-bd_LivF"/>
</dbReference>
<dbReference type="SUPFAM" id="SSF52540">
    <property type="entry name" value="P-loop containing nucleoside triphosphate hydrolases"/>
    <property type="match status" value="1"/>
</dbReference>
<dbReference type="AlphaFoldDB" id="A0A2A9HEA8"/>
<gene>
    <name evidence="7" type="ORF">A9A59_0511</name>
</gene>
<dbReference type="PANTHER" id="PTHR43820">
    <property type="entry name" value="HIGH-AFFINITY BRANCHED-CHAIN AMINO ACID TRANSPORT ATP-BINDING PROTEIN LIVF"/>
    <property type="match status" value="1"/>
</dbReference>
<sequence length="237" mass="25926">MTAILEAKNLRAAYGDRPVIFGIDLVVPQGGIVALLGANGAGKTTTLRALLAQTRTWGEITYQGQRINGASTQDLVRMGMVMVPEGRGTFVDFTVEENLRLGAYSRRDGDGIRKDLERVYHYFPVLARRRNQRAGSMSGGEQQMLAIGRALMARPKLLLLDEPSLGLAPLIVQEIFQILTTINREEGVSMLLVEQDAVRALKVASYAYLLETGRVAMEGPAAQLAGSEDVRRAYLGY</sequence>
<dbReference type="EMBL" id="PDJQ01000001">
    <property type="protein sequence ID" value="PFG73316.1"/>
    <property type="molecule type" value="Genomic_DNA"/>
</dbReference>
<dbReference type="PANTHER" id="PTHR43820:SF4">
    <property type="entry name" value="HIGH-AFFINITY BRANCHED-CHAIN AMINO ACID TRANSPORT ATP-BINDING PROTEIN LIVF"/>
    <property type="match status" value="1"/>
</dbReference>
<feature type="domain" description="ABC transporter" evidence="6">
    <location>
        <begin position="5"/>
        <end position="237"/>
    </location>
</feature>
<dbReference type="PROSITE" id="PS00211">
    <property type="entry name" value="ABC_TRANSPORTER_1"/>
    <property type="match status" value="1"/>
</dbReference>
<evidence type="ECO:0000256" key="3">
    <source>
        <dbReference type="ARBA" id="ARBA00022741"/>
    </source>
</evidence>
<dbReference type="GO" id="GO:0016887">
    <property type="term" value="F:ATP hydrolysis activity"/>
    <property type="evidence" value="ECO:0007669"/>
    <property type="project" value="InterPro"/>
</dbReference>
<evidence type="ECO:0000313" key="8">
    <source>
        <dbReference type="Proteomes" id="UP000223071"/>
    </source>
</evidence>
<comment type="caution">
    <text evidence="7">The sequence shown here is derived from an EMBL/GenBank/DDBJ whole genome shotgun (WGS) entry which is preliminary data.</text>
</comment>
<dbReference type="InterPro" id="IPR017871">
    <property type="entry name" value="ABC_transporter-like_CS"/>
</dbReference>
<dbReference type="CDD" id="cd03224">
    <property type="entry name" value="ABC_TM1139_LivF_branched"/>
    <property type="match status" value="1"/>
</dbReference>
<evidence type="ECO:0000256" key="5">
    <source>
        <dbReference type="ARBA" id="ARBA00022970"/>
    </source>
</evidence>